<dbReference type="InterPro" id="IPR015079">
    <property type="entry name" value="DUF1889"/>
</dbReference>
<dbReference type="InterPro" id="IPR037210">
    <property type="entry name" value="YoaC-like_sf"/>
</dbReference>
<proteinExistence type="predicted"/>
<protein>
    <recommendedName>
        <fullName evidence="3">DUF1889 family protein</fullName>
    </recommendedName>
</protein>
<dbReference type="Proteomes" id="UP000000745">
    <property type="component" value="Chromosome"/>
</dbReference>
<dbReference type="OrthoDB" id="9154053at2"/>
<reference evidence="2" key="1">
    <citation type="journal article" date="2009" name="PLoS Genet.">
        <title>Organised genome dynamics in the Escherichia coli species results in highly diverse adaptive paths.</title>
        <authorList>
            <person name="Touchon M."/>
            <person name="Hoede C."/>
            <person name="Tenaillon O."/>
            <person name="Barbe V."/>
            <person name="Baeriswyl S."/>
            <person name="Bidet P."/>
            <person name="Bingen E."/>
            <person name="Bonacorsi S."/>
            <person name="Bouchier C."/>
            <person name="Bouvet O."/>
            <person name="Calteau A."/>
            <person name="Chiapello H."/>
            <person name="Clermont O."/>
            <person name="Cruveiller S."/>
            <person name="Danchin A."/>
            <person name="Diard M."/>
            <person name="Dossat C."/>
            <person name="Karoui M.E."/>
            <person name="Frapy E."/>
            <person name="Garry L."/>
            <person name="Ghigo J.M."/>
            <person name="Gilles A.M."/>
            <person name="Johnson J."/>
            <person name="Le Bouguenec C."/>
            <person name="Lescat M."/>
            <person name="Mangenot S."/>
            <person name="Martinez-Jehanne V."/>
            <person name="Matic I."/>
            <person name="Nassif X."/>
            <person name="Oztas S."/>
            <person name="Petit M.A."/>
            <person name="Pichon C."/>
            <person name="Rouy Z."/>
            <person name="Ruf C.S."/>
            <person name="Schneider D."/>
            <person name="Tourret J."/>
            <person name="Vacherie B."/>
            <person name="Vallenet D."/>
            <person name="Medigue C."/>
            <person name="Rocha E.P.C."/>
            <person name="Denamur E."/>
        </authorList>
    </citation>
    <scope>NUCLEOTIDE SEQUENCE [LARGE SCALE GENOMIC DNA]</scope>
    <source>
        <strain evidence="2">ATCC 35469 / DSM 13698 / BCRC 15582 / CCUG 18766 / IAM 14443 / JCM 21226 / LMG 7866 / NBRC 102419 / NCTC 12128 / CDC 0568-73</strain>
    </source>
</reference>
<accession>B7LPN9</accession>
<organism evidence="1 2">
    <name type="scientific">Escherichia fergusonii (strain ATCC 35469 / DSM 13698 / CCUG 18766 / IAM 14443 / JCM 21226 / LMG 7866 / NBRC 102419 / NCTC 12128 / CDC 0568-73)</name>
    <dbReference type="NCBI Taxonomy" id="585054"/>
    <lineage>
        <taxon>Bacteria</taxon>
        <taxon>Pseudomonadati</taxon>
        <taxon>Pseudomonadota</taxon>
        <taxon>Gammaproteobacteria</taxon>
        <taxon>Enterobacterales</taxon>
        <taxon>Enterobacteriaceae</taxon>
        <taxon>Escherichia</taxon>
    </lineage>
</organism>
<dbReference type="KEGG" id="efe:EFER_1268"/>
<dbReference type="HOGENOM" id="CLU_175366_0_0_6"/>
<evidence type="ECO:0000313" key="1">
    <source>
        <dbReference type="EMBL" id="CAQ88792.1"/>
    </source>
</evidence>
<evidence type="ECO:0000313" key="2">
    <source>
        <dbReference type="Proteomes" id="UP000000745"/>
    </source>
</evidence>
<name>B7LPN9_ESCF3</name>
<dbReference type="EMBL" id="CU928158">
    <property type="protein sequence ID" value="CAQ88792.1"/>
    <property type="molecule type" value="Genomic_DNA"/>
</dbReference>
<dbReference type="AlphaFoldDB" id="B7LPN9"/>
<dbReference type="SUPFAM" id="SSF140670">
    <property type="entry name" value="YoaC-like"/>
    <property type="match status" value="1"/>
</dbReference>
<dbReference type="Pfam" id="PF08986">
    <property type="entry name" value="DUF1889"/>
    <property type="match status" value="1"/>
</dbReference>
<sequence>MIDVYNPFDLRGNLRSYRLIDYVVNFKDKNMPAVIDKALDFIGAMDISASTPSSMNESTAKGIFKCLKDLGVPASADDIIARGNEEGWNPEFTQKMVRWAKKMESGERVVIKNPEYFTSYMHDELKALV</sequence>
<gene>
    <name evidence="1" type="primary">yoaC</name>
    <name evidence="1" type="ordered locus">EFER_1268</name>
</gene>
<evidence type="ECO:0008006" key="3">
    <source>
        <dbReference type="Google" id="ProtNLM"/>
    </source>
</evidence>
<dbReference type="Gene3D" id="1.20.1290.30">
    <property type="match status" value="1"/>
</dbReference>
<keyword evidence="2" id="KW-1185">Reference proteome</keyword>